<keyword evidence="3" id="KW-1185">Reference proteome</keyword>
<accession>D2QCY4</accession>
<name>D2QCY4_SPILD</name>
<protein>
    <recommendedName>
        <fullName evidence="1">HTH cro/C1-type domain-containing protein</fullName>
    </recommendedName>
</protein>
<dbReference type="InterPro" id="IPR010982">
    <property type="entry name" value="Lambda_DNA-bd_dom_sf"/>
</dbReference>
<gene>
    <name evidence="2" type="ordered locus">Slin_5013</name>
</gene>
<dbReference type="Proteomes" id="UP000002028">
    <property type="component" value="Chromosome"/>
</dbReference>
<dbReference type="AlphaFoldDB" id="D2QCY4"/>
<sequence length="35" mass="4229">MEMVLRKFVKERRKENKLTQEELAYKVGVGLRFVC</sequence>
<evidence type="ECO:0000313" key="2">
    <source>
        <dbReference type="EMBL" id="ADB40990.1"/>
    </source>
</evidence>
<dbReference type="EMBL" id="CP001769">
    <property type="protein sequence ID" value="ADB40990.1"/>
    <property type="molecule type" value="Genomic_DNA"/>
</dbReference>
<dbReference type="SUPFAM" id="SSF47413">
    <property type="entry name" value="lambda repressor-like DNA-binding domains"/>
    <property type="match status" value="1"/>
</dbReference>
<dbReference type="InterPro" id="IPR001387">
    <property type="entry name" value="Cro/C1-type_HTH"/>
</dbReference>
<proteinExistence type="predicted"/>
<dbReference type="HOGENOM" id="CLU_3367396_0_0_10"/>
<organism evidence="2 3">
    <name type="scientific">Spirosoma linguale (strain ATCC 33905 / DSM 74 / LMG 10896 / Claus 1)</name>
    <dbReference type="NCBI Taxonomy" id="504472"/>
    <lineage>
        <taxon>Bacteria</taxon>
        <taxon>Pseudomonadati</taxon>
        <taxon>Bacteroidota</taxon>
        <taxon>Cytophagia</taxon>
        <taxon>Cytophagales</taxon>
        <taxon>Cytophagaceae</taxon>
        <taxon>Spirosoma</taxon>
    </lineage>
</organism>
<dbReference type="PROSITE" id="PS50943">
    <property type="entry name" value="HTH_CROC1"/>
    <property type="match status" value="1"/>
</dbReference>
<evidence type="ECO:0000259" key="1">
    <source>
        <dbReference type="PROSITE" id="PS50943"/>
    </source>
</evidence>
<evidence type="ECO:0000313" key="3">
    <source>
        <dbReference type="Proteomes" id="UP000002028"/>
    </source>
</evidence>
<feature type="domain" description="HTH cro/C1-type" evidence="1">
    <location>
        <begin position="9"/>
        <end position="29"/>
    </location>
</feature>
<dbReference type="KEGG" id="sli:Slin_5013"/>
<dbReference type="GO" id="GO:0003677">
    <property type="term" value="F:DNA binding"/>
    <property type="evidence" value="ECO:0007669"/>
    <property type="project" value="InterPro"/>
</dbReference>
<reference evidence="2 3" key="1">
    <citation type="journal article" date="2010" name="Stand. Genomic Sci.">
        <title>Complete genome sequence of Spirosoma linguale type strain (1).</title>
        <authorList>
            <person name="Lail K."/>
            <person name="Sikorski J."/>
            <person name="Saunders E."/>
            <person name="Lapidus A."/>
            <person name="Glavina Del Rio T."/>
            <person name="Copeland A."/>
            <person name="Tice H."/>
            <person name="Cheng J.-F."/>
            <person name="Lucas S."/>
            <person name="Nolan M."/>
            <person name="Bruce D."/>
            <person name="Goodwin L."/>
            <person name="Pitluck S."/>
            <person name="Ivanova N."/>
            <person name="Mavromatis K."/>
            <person name="Ovchinnikova G."/>
            <person name="Pati A."/>
            <person name="Chen A."/>
            <person name="Palaniappan K."/>
            <person name="Land M."/>
            <person name="Hauser L."/>
            <person name="Chang Y.-J."/>
            <person name="Jeffries C.D."/>
            <person name="Chain P."/>
            <person name="Brettin T."/>
            <person name="Detter J.C."/>
            <person name="Schuetze A."/>
            <person name="Rohde M."/>
            <person name="Tindall B.J."/>
            <person name="Goeker M."/>
            <person name="Bristow J."/>
            <person name="Eisen J.A."/>
            <person name="Markowitz V."/>
            <person name="Hugenholtz P."/>
            <person name="Kyrpides N.C."/>
            <person name="Klenk H.-P."/>
            <person name="Chen F."/>
        </authorList>
    </citation>
    <scope>NUCLEOTIDE SEQUENCE [LARGE SCALE GENOMIC DNA]</scope>
    <source>
        <strain evidence="3">ATCC 33905 / DSM 74 / LMG 10896 / Claus 1</strain>
    </source>
</reference>
<dbReference type="Gene3D" id="1.10.260.40">
    <property type="entry name" value="lambda repressor-like DNA-binding domains"/>
    <property type="match status" value="1"/>
</dbReference>